<protein>
    <submittedName>
        <fullName evidence="1">Uncharacterized protein</fullName>
    </submittedName>
</protein>
<reference evidence="1" key="1">
    <citation type="journal article" date="2015" name="Nature">
        <title>Complex archaea that bridge the gap between prokaryotes and eukaryotes.</title>
        <authorList>
            <person name="Spang A."/>
            <person name="Saw J.H."/>
            <person name="Jorgensen S.L."/>
            <person name="Zaremba-Niedzwiedzka K."/>
            <person name="Martijn J."/>
            <person name="Lind A.E."/>
            <person name="van Eijk R."/>
            <person name="Schleper C."/>
            <person name="Guy L."/>
            <person name="Ettema T.J."/>
        </authorList>
    </citation>
    <scope>NUCLEOTIDE SEQUENCE</scope>
</reference>
<name>A0A0F9C3Z1_9ZZZZ</name>
<dbReference type="AlphaFoldDB" id="A0A0F9C3Z1"/>
<comment type="caution">
    <text evidence="1">The sequence shown here is derived from an EMBL/GenBank/DDBJ whole genome shotgun (WGS) entry which is preliminary data.</text>
</comment>
<sequence length="237" mass="28948">DNSNVNEIIQVIYHITTKYFSKNIQELFLRRIHSRDLKIFPDSEIVELENQLIKKKTEIQEIQGDIYPFKGVFPRKFEETKFEGWEQVLNKYQSNPLKLIECFDTVFYHTDAYSNLEKLEELALLLLKHYRIDWTLRYLNIYLNYLKWFIRRKDSLSIPEINIAIDRKTYIQIIEFIGNYIRLTIYWEYRERSNAKTYMQKTNKIYIDLIDKNQTLFESGLLKSYKERLNDLEKQLR</sequence>
<feature type="non-terminal residue" evidence="1">
    <location>
        <position position="1"/>
    </location>
</feature>
<evidence type="ECO:0000313" key="1">
    <source>
        <dbReference type="EMBL" id="KKL28959.1"/>
    </source>
</evidence>
<proteinExistence type="predicted"/>
<organism evidence="1">
    <name type="scientific">marine sediment metagenome</name>
    <dbReference type="NCBI Taxonomy" id="412755"/>
    <lineage>
        <taxon>unclassified sequences</taxon>
        <taxon>metagenomes</taxon>
        <taxon>ecological metagenomes</taxon>
    </lineage>
</organism>
<dbReference type="EMBL" id="LAZR01034908">
    <property type="protein sequence ID" value="KKL28959.1"/>
    <property type="molecule type" value="Genomic_DNA"/>
</dbReference>
<accession>A0A0F9C3Z1</accession>
<gene>
    <name evidence="1" type="ORF">LCGC14_2369950</name>
</gene>